<comment type="similarity">
    <text evidence="5">Belongs to the DEAD box helicase family.</text>
</comment>
<gene>
    <name evidence="8" type="ORF">R1sor_023248</name>
</gene>
<evidence type="ECO:0000259" key="7">
    <source>
        <dbReference type="PROSITE" id="PS51194"/>
    </source>
</evidence>
<comment type="domain">
    <text evidence="5">The Q motif is unique to and characteristic of the DEAD box family of RNA helicases and controls ATP binding and hydrolysis.</text>
</comment>
<dbReference type="GO" id="GO:0016787">
    <property type="term" value="F:hydrolase activity"/>
    <property type="evidence" value="ECO:0007669"/>
    <property type="project" value="UniProtKB-KW"/>
</dbReference>
<dbReference type="GO" id="GO:0003723">
    <property type="term" value="F:RNA binding"/>
    <property type="evidence" value="ECO:0007669"/>
    <property type="project" value="UniProtKB-UniRule"/>
</dbReference>
<feature type="domain" description="Helicase C-terminal" evidence="7">
    <location>
        <begin position="452"/>
        <end position="603"/>
    </location>
</feature>
<dbReference type="InterPro" id="IPR001650">
    <property type="entry name" value="Helicase_C-like"/>
</dbReference>
<name>A0ABD3GP86_9MARC</name>
<keyword evidence="2 5" id="KW-0378">Hydrolase</keyword>
<dbReference type="PROSITE" id="PS51194">
    <property type="entry name" value="HELICASE_CTER"/>
    <property type="match status" value="1"/>
</dbReference>
<dbReference type="PANTHER" id="PTHR24031">
    <property type="entry name" value="RNA HELICASE"/>
    <property type="match status" value="1"/>
</dbReference>
<protein>
    <recommendedName>
        <fullName evidence="5">ATP-dependent RNA helicase</fullName>
        <ecNumber evidence="5">3.6.4.13</ecNumber>
    </recommendedName>
</protein>
<keyword evidence="5" id="KW-0347">Helicase</keyword>
<sequence length="680" mass="76364">MATCSLILSPASAGRTASYKISSYYPKNEYLRNYGSRQIFSRKVFKGSVEIDDSLGTSFAELVKSPSPFYRVTMMGGKERSYPGGVTKWQWKRRQAKEERKLELKRLSMDKRLFSYRRRQEVKNAEPWISSLDLSLSGSSAEVENELVNTVTSSFKDLELGAWQGTRTQVSRYDELQQIERVKALLGSGKASQQARDEEFAATSFEGLELSAPSLKALYRTIGRPSLAPLFEAILPTMQTGKDLLVRTRGGTDDIVASLLHGSEVSSETPRCMTVSGRHSVHVLLLCPTTDQVETARHEAKKLLMFHSKIRLQVVMGGSDMKEEMKRLRTSPSEILVATPGRLLGSMKSSAEFRAQLRGVKLLVLIDAQMLLDMGYQKTIESILSLLPRTRQTIVWSRTLSDQVSALSSSCLKQEHAVINTCEGEAEDGTTMETQEYITAPTRMHLAVLFRDLKAHFELDPKAKVVVFCQTVRTATFFAALFRNLGFCTREIHYRKNENVRSRIAAEFRTSQEGMILFTSGASVWGVGNPDVSLVIQVGSPATREQYVRRVKPTGPTIKRRVCLLILMSHERSFLEQLRDLSVSENVDLQLDPGLAVQVQQALGEVDYEVRVKAYVAWLRYHVMKELTDRGREEILCLASEYALSLGFKEPPVISRKIAAQLGLSKVALSAIRWQEDIYG</sequence>
<organism evidence="8 9">
    <name type="scientific">Riccia sorocarpa</name>
    <dbReference type="NCBI Taxonomy" id="122646"/>
    <lineage>
        <taxon>Eukaryota</taxon>
        <taxon>Viridiplantae</taxon>
        <taxon>Streptophyta</taxon>
        <taxon>Embryophyta</taxon>
        <taxon>Marchantiophyta</taxon>
        <taxon>Marchantiopsida</taxon>
        <taxon>Marchantiidae</taxon>
        <taxon>Marchantiales</taxon>
        <taxon>Ricciaceae</taxon>
        <taxon>Riccia</taxon>
    </lineage>
</organism>
<accession>A0ABD3GP86</accession>
<comment type="caution">
    <text evidence="8">The sequence shown here is derived from an EMBL/GenBank/DDBJ whole genome shotgun (WGS) entry which is preliminary data.</text>
</comment>
<dbReference type="EC" id="3.6.4.13" evidence="5"/>
<evidence type="ECO:0000313" key="9">
    <source>
        <dbReference type="Proteomes" id="UP001633002"/>
    </source>
</evidence>
<dbReference type="Pfam" id="PF00271">
    <property type="entry name" value="Helicase_C"/>
    <property type="match status" value="1"/>
</dbReference>
<keyword evidence="9" id="KW-1185">Reference proteome</keyword>
<dbReference type="Pfam" id="PF00270">
    <property type="entry name" value="DEAD"/>
    <property type="match status" value="1"/>
</dbReference>
<dbReference type="InterPro" id="IPR014001">
    <property type="entry name" value="Helicase_ATP-bd"/>
</dbReference>
<dbReference type="GO" id="GO:0003724">
    <property type="term" value="F:RNA helicase activity"/>
    <property type="evidence" value="ECO:0007669"/>
    <property type="project" value="UniProtKB-EC"/>
</dbReference>
<dbReference type="PROSITE" id="PS51192">
    <property type="entry name" value="HELICASE_ATP_BIND_1"/>
    <property type="match status" value="1"/>
</dbReference>
<evidence type="ECO:0000313" key="8">
    <source>
        <dbReference type="EMBL" id="KAL3680292.1"/>
    </source>
</evidence>
<evidence type="ECO:0000256" key="2">
    <source>
        <dbReference type="ARBA" id="ARBA00022801"/>
    </source>
</evidence>
<dbReference type="GO" id="GO:0005524">
    <property type="term" value="F:ATP binding"/>
    <property type="evidence" value="ECO:0007669"/>
    <property type="project" value="UniProtKB-UniRule"/>
</dbReference>
<dbReference type="SUPFAM" id="SSF52540">
    <property type="entry name" value="P-loop containing nucleoside triphosphate hydrolases"/>
    <property type="match status" value="1"/>
</dbReference>
<comment type="catalytic activity">
    <reaction evidence="5">
        <text>ATP + H2O = ADP + phosphate + H(+)</text>
        <dbReference type="Rhea" id="RHEA:13065"/>
        <dbReference type="ChEBI" id="CHEBI:15377"/>
        <dbReference type="ChEBI" id="CHEBI:15378"/>
        <dbReference type="ChEBI" id="CHEBI:30616"/>
        <dbReference type="ChEBI" id="CHEBI:43474"/>
        <dbReference type="ChEBI" id="CHEBI:456216"/>
        <dbReference type="EC" id="3.6.4.13"/>
    </reaction>
</comment>
<dbReference type="Gene3D" id="3.40.50.300">
    <property type="entry name" value="P-loop containing nucleotide triphosphate hydrolases"/>
    <property type="match status" value="2"/>
</dbReference>
<dbReference type="Proteomes" id="UP001633002">
    <property type="component" value="Unassembled WGS sequence"/>
</dbReference>
<evidence type="ECO:0000256" key="5">
    <source>
        <dbReference type="RuleBase" id="RU365068"/>
    </source>
</evidence>
<keyword evidence="4 5" id="KW-0694">RNA-binding</keyword>
<dbReference type="AlphaFoldDB" id="A0ABD3GP86"/>
<reference evidence="8 9" key="1">
    <citation type="submission" date="2024-09" db="EMBL/GenBank/DDBJ databases">
        <title>Chromosome-scale assembly of Riccia sorocarpa.</title>
        <authorList>
            <person name="Paukszto L."/>
        </authorList>
    </citation>
    <scope>NUCLEOTIDE SEQUENCE [LARGE SCALE GENOMIC DNA]</scope>
    <source>
        <strain evidence="8">LP-2024</strain>
        <tissue evidence="8">Aerial parts of the thallus</tissue>
    </source>
</reference>
<dbReference type="InterPro" id="IPR027417">
    <property type="entry name" value="P-loop_NTPase"/>
</dbReference>
<evidence type="ECO:0000256" key="3">
    <source>
        <dbReference type="ARBA" id="ARBA00022840"/>
    </source>
</evidence>
<evidence type="ECO:0000256" key="4">
    <source>
        <dbReference type="ARBA" id="ARBA00022884"/>
    </source>
</evidence>
<evidence type="ECO:0000256" key="1">
    <source>
        <dbReference type="ARBA" id="ARBA00022741"/>
    </source>
</evidence>
<comment type="function">
    <text evidence="5">RNA helicase.</text>
</comment>
<dbReference type="SMART" id="SM00487">
    <property type="entry name" value="DEXDc"/>
    <property type="match status" value="1"/>
</dbReference>
<feature type="domain" description="Helicase ATP-binding" evidence="6">
    <location>
        <begin position="235"/>
        <end position="418"/>
    </location>
</feature>
<keyword evidence="3 5" id="KW-0067">ATP-binding</keyword>
<evidence type="ECO:0000259" key="6">
    <source>
        <dbReference type="PROSITE" id="PS51192"/>
    </source>
</evidence>
<dbReference type="InterPro" id="IPR011545">
    <property type="entry name" value="DEAD/DEAH_box_helicase_dom"/>
</dbReference>
<dbReference type="EMBL" id="JBJQOH010000007">
    <property type="protein sequence ID" value="KAL3680292.1"/>
    <property type="molecule type" value="Genomic_DNA"/>
</dbReference>
<keyword evidence="1 5" id="KW-0547">Nucleotide-binding</keyword>
<proteinExistence type="inferred from homology"/>